<dbReference type="Proteomes" id="UP000037397">
    <property type="component" value="Unassembled WGS sequence"/>
</dbReference>
<organism evidence="1 2">
    <name type="scientific">Luteipulveratus halotolerans</name>
    <dbReference type="NCBI Taxonomy" id="1631356"/>
    <lineage>
        <taxon>Bacteria</taxon>
        <taxon>Bacillati</taxon>
        <taxon>Actinomycetota</taxon>
        <taxon>Actinomycetes</taxon>
        <taxon>Micrococcales</taxon>
        <taxon>Dermacoccaceae</taxon>
        <taxon>Luteipulveratus</taxon>
    </lineage>
</organism>
<accession>A0A0L6CPI9</accession>
<sequence length="172" mass="18852">MPWTAPEVADPPTPRNADERATLEAWLDKQRATLLRKCTGLDADQLARQAAPPSDLSLLGLLGHATEVERTWFRILLLGEAVGPPFDVDTTTPRWYASVASRSARELYDGLVAEQDACRTAVAHLPLDATFDGPTTGPNSLRWIFVQVIQEYARHNGHADLLRQAIDGAVGE</sequence>
<proteinExistence type="predicted"/>
<dbReference type="InterPro" id="IPR007061">
    <property type="entry name" value="MST-like"/>
</dbReference>
<evidence type="ECO:0008006" key="3">
    <source>
        <dbReference type="Google" id="ProtNLM"/>
    </source>
</evidence>
<dbReference type="Pfam" id="PF04978">
    <property type="entry name" value="MST"/>
    <property type="match status" value="1"/>
</dbReference>
<dbReference type="SUPFAM" id="SSF109854">
    <property type="entry name" value="DinB/YfiT-like putative metalloenzymes"/>
    <property type="match status" value="1"/>
</dbReference>
<comment type="caution">
    <text evidence="1">The sequence shown here is derived from an EMBL/GenBank/DDBJ whole genome shotgun (WGS) entry which is preliminary data.</text>
</comment>
<dbReference type="STRING" id="1631356.VV01_21025"/>
<protein>
    <recommendedName>
        <fullName evidence="3">Mini-circle protein</fullName>
    </recommendedName>
</protein>
<evidence type="ECO:0000313" key="1">
    <source>
        <dbReference type="EMBL" id="KNX39652.1"/>
    </source>
</evidence>
<reference evidence="2" key="1">
    <citation type="submission" date="2015-03" db="EMBL/GenBank/DDBJ databases">
        <title>Luteipulveratus halotolerans sp. nov., a novel actinobacterium (Dermacoccaceae) from Sarawak, Malaysia.</title>
        <authorList>
            <person name="Juboi H."/>
            <person name="Basik A."/>
            <person name="Shamsul S.S."/>
            <person name="Arnold P."/>
            <person name="Schmitt E.K."/>
            <person name="Sanglier J.-J."/>
            <person name="Yeo T."/>
        </authorList>
    </citation>
    <scope>NUCLEOTIDE SEQUENCE [LARGE SCALE GENOMIC DNA]</scope>
    <source>
        <strain evidence="2">C296001</strain>
    </source>
</reference>
<dbReference type="RefSeq" id="WP_050672071.1">
    <property type="nucleotide sequence ID" value="NZ_LAIR01000002.1"/>
</dbReference>
<keyword evidence="2" id="KW-1185">Reference proteome</keyword>
<evidence type="ECO:0000313" key="2">
    <source>
        <dbReference type="Proteomes" id="UP000037397"/>
    </source>
</evidence>
<dbReference type="AlphaFoldDB" id="A0A0L6CPI9"/>
<gene>
    <name evidence="1" type="ORF">VV01_21025</name>
</gene>
<dbReference type="Gene3D" id="1.20.120.450">
    <property type="entry name" value="dinb family like domain"/>
    <property type="match status" value="1"/>
</dbReference>
<dbReference type="OrthoDB" id="4548523at2"/>
<dbReference type="EMBL" id="LAIR01000002">
    <property type="protein sequence ID" value="KNX39652.1"/>
    <property type="molecule type" value="Genomic_DNA"/>
</dbReference>
<dbReference type="InterPro" id="IPR034660">
    <property type="entry name" value="DinB/YfiT-like"/>
</dbReference>
<name>A0A0L6CPI9_9MICO</name>